<comment type="similarity">
    <text evidence="1">Belongs to the BlaI transcriptional regulatory family.</text>
</comment>
<dbReference type="GO" id="GO:0045892">
    <property type="term" value="P:negative regulation of DNA-templated transcription"/>
    <property type="evidence" value="ECO:0007669"/>
    <property type="project" value="InterPro"/>
</dbReference>
<sequence>MATPRLMRKKKTTNLLTEVELEFMNELWALGQGTVREVLDRLPPDRNLAYTSGATILRILDEKGFVESEKNGKSLIYRPLLEKDRYQSRSLQNLSRTLFDDTPATLVARLVDDEGLTEDDLEEIRALVERRLQNDSG</sequence>
<keyword evidence="4" id="KW-0804">Transcription</keyword>
<dbReference type="STRING" id="981384.GCA_000192475_01474"/>
<dbReference type="Proteomes" id="UP000271700">
    <property type="component" value="Unassembled WGS sequence"/>
</dbReference>
<keyword evidence="2" id="KW-0805">Transcription regulation</keyword>
<protein>
    <submittedName>
        <fullName evidence="5">Putative transcriptional regulator</fullName>
    </submittedName>
</protein>
<evidence type="ECO:0000313" key="6">
    <source>
        <dbReference type="Proteomes" id="UP000271700"/>
    </source>
</evidence>
<keyword evidence="6" id="KW-1185">Reference proteome</keyword>
<evidence type="ECO:0000256" key="4">
    <source>
        <dbReference type="ARBA" id="ARBA00023163"/>
    </source>
</evidence>
<keyword evidence="3" id="KW-0238">DNA-binding</keyword>
<dbReference type="SUPFAM" id="SSF46785">
    <property type="entry name" value="Winged helix' DNA-binding domain"/>
    <property type="match status" value="1"/>
</dbReference>
<accession>A0A497ZJS2</accession>
<dbReference type="PIRSF" id="PIRSF019455">
    <property type="entry name" value="CopR_AtkY"/>
    <property type="match status" value="1"/>
</dbReference>
<dbReference type="InterPro" id="IPR005650">
    <property type="entry name" value="BlaI_family"/>
</dbReference>
<dbReference type="Gene3D" id="1.10.4040.10">
    <property type="entry name" value="Penicillinase repressor domain"/>
    <property type="match status" value="1"/>
</dbReference>
<dbReference type="AlphaFoldDB" id="A0A497ZJS2"/>
<dbReference type="Gene3D" id="1.10.10.10">
    <property type="entry name" value="Winged helix-like DNA-binding domain superfamily/Winged helix DNA-binding domain"/>
    <property type="match status" value="1"/>
</dbReference>
<name>A0A497ZJS2_9RHOB</name>
<dbReference type="EMBL" id="RCCT01000003">
    <property type="protein sequence ID" value="RLK07233.1"/>
    <property type="molecule type" value="Genomic_DNA"/>
</dbReference>
<evidence type="ECO:0000256" key="2">
    <source>
        <dbReference type="ARBA" id="ARBA00023015"/>
    </source>
</evidence>
<dbReference type="InterPro" id="IPR036390">
    <property type="entry name" value="WH_DNA-bd_sf"/>
</dbReference>
<dbReference type="Pfam" id="PF03965">
    <property type="entry name" value="Penicillinase_R"/>
    <property type="match status" value="1"/>
</dbReference>
<dbReference type="InterPro" id="IPR036388">
    <property type="entry name" value="WH-like_DNA-bd_sf"/>
</dbReference>
<evidence type="ECO:0000256" key="1">
    <source>
        <dbReference type="ARBA" id="ARBA00011046"/>
    </source>
</evidence>
<gene>
    <name evidence="5" type="ORF">CLV75_2341</name>
</gene>
<evidence type="ECO:0000256" key="3">
    <source>
        <dbReference type="ARBA" id="ARBA00023125"/>
    </source>
</evidence>
<reference evidence="5 6" key="1">
    <citation type="submission" date="2018-10" db="EMBL/GenBank/DDBJ databases">
        <title>Genomic Encyclopedia of Archaeal and Bacterial Type Strains, Phase II (KMG-II): from individual species to whole genera.</title>
        <authorList>
            <person name="Goeker M."/>
        </authorList>
    </citation>
    <scope>NUCLEOTIDE SEQUENCE [LARGE SCALE GENOMIC DNA]</scope>
    <source>
        <strain evidence="5 6">DSM 29317</strain>
    </source>
</reference>
<dbReference type="GO" id="GO:0003677">
    <property type="term" value="F:DNA binding"/>
    <property type="evidence" value="ECO:0007669"/>
    <property type="project" value="UniProtKB-KW"/>
</dbReference>
<proteinExistence type="inferred from homology"/>
<evidence type="ECO:0000313" key="5">
    <source>
        <dbReference type="EMBL" id="RLK07233.1"/>
    </source>
</evidence>
<organism evidence="5 6">
    <name type="scientific">Ruegeria conchae</name>
    <dbReference type="NCBI Taxonomy" id="981384"/>
    <lineage>
        <taxon>Bacteria</taxon>
        <taxon>Pseudomonadati</taxon>
        <taxon>Pseudomonadota</taxon>
        <taxon>Alphaproteobacteria</taxon>
        <taxon>Rhodobacterales</taxon>
        <taxon>Roseobacteraceae</taxon>
        <taxon>Ruegeria</taxon>
    </lineage>
</organism>
<comment type="caution">
    <text evidence="5">The sequence shown here is derived from an EMBL/GenBank/DDBJ whole genome shotgun (WGS) entry which is preliminary data.</text>
</comment>